<evidence type="ECO:0000313" key="1">
    <source>
        <dbReference type="EMBL" id="KAF0852185.1"/>
    </source>
</evidence>
<evidence type="ECO:0000313" key="2">
    <source>
        <dbReference type="Proteomes" id="UP000799049"/>
    </source>
</evidence>
<gene>
    <name evidence="1" type="ORF">ANDGO_08798</name>
</gene>
<organism evidence="1 2">
    <name type="scientific">Andalucia godoyi</name>
    <name type="common">Flagellate</name>
    <dbReference type="NCBI Taxonomy" id="505711"/>
    <lineage>
        <taxon>Eukaryota</taxon>
        <taxon>Discoba</taxon>
        <taxon>Jakobida</taxon>
        <taxon>Andalucina</taxon>
        <taxon>Andaluciidae</taxon>
        <taxon>Andalucia</taxon>
    </lineage>
</organism>
<reference evidence="1" key="1">
    <citation type="submission" date="2019-09" db="EMBL/GenBank/DDBJ databases">
        <title>The Mitochondrial Proteome of the Jakobid, Andalucia godoyi, a Protist With the Most Gene-Rich and Bacteria-Like Mitochondrial Genome.</title>
        <authorList>
            <person name="Gray M.W."/>
            <person name="Burger G."/>
            <person name="Derelle R."/>
            <person name="Klimes V."/>
            <person name="Leger M."/>
            <person name="Sarrasin M."/>
            <person name="Vlcek C."/>
            <person name="Roger A.J."/>
            <person name="Elias M."/>
            <person name="Lang B.F."/>
        </authorList>
    </citation>
    <scope>NUCLEOTIDE SEQUENCE</scope>
    <source>
        <strain evidence="1">And28</strain>
    </source>
</reference>
<comment type="caution">
    <text evidence="1">The sequence shown here is derived from an EMBL/GenBank/DDBJ whole genome shotgun (WGS) entry which is preliminary data.</text>
</comment>
<dbReference type="AlphaFoldDB" id="A0A8K0AFX2"/>
<sequence length="221" mass="25839">MQWRSCIRLLLVDTMAGMPRYFGRRLWKERRNGSIWCFLQLSIASHVTEICMRSSLKILGFFGNDEIRQYWDDFVKNGVFDSEHFLEEELFESELYSATKPNRRRRQQTQEKPTSPVADAALHEDGTVILVNPAPVVKSKNSRTNREAVMYAPQNALTEFAFRGKDVFTRLDANLDSPLNSYGVPSGNPKDRKFFLWKRRHRHYDLAFVELTLSVQLRTFP</sequence>
<proteinExistence type="predicted"/>
<keyword evidence="2" id="KW-1185">Reference proteome</keyword>
<name>A0A8K0AFX2_ANDGO</name>
<protein>
    <submittedName>
        <fullName evidence="1">Putative mitochondrial protein</fullName>
    </submittedName>
</protein>
<accession>A0A8K0AFX2</accession>
<dbReference type="Proteomes" id="UP000799049">
    <property type="component" value="Unassembled WGS sequence"/>
</dbReference>
<dbReference type="EMBL" id="VRVR01000055">
    <property type="protein sequence ID" value="KAF0852185.1"/>
    <property type="molecule type" value="Genomic_DNA"/>
</dbReference>